<proteinExistence type="predicted"/>
<dbReference type="EMBL" id="CADEAL010002422">
    <property type="protein sequence ID" value="CAB1440247.1"/>
    <property type="molecule type" value="Genomic_DNA"/>
</dbReference>
<dbReference type="Gene3D" id="3.40.50.720">
    <property type="entry name" value="NAD(P)-binding Rossmann-like Domain"/>
    <property type="match status" value="1"/>
</dbReference>
<evidence type="ECO:0008006" key="3">
    <source>
        <dbReference type="Google" id="ProtNLM"/>
    </source>
</evidence>
<organism evidence="1 2">
    <name type="scientific">Pleuronectes platessa</name>
    <name type="common">European plaice</name>
    <dbReference type="NCBI Taxonomy" id="8262"/>
    <lineage>
        <taxon>Eukaryota</taxon>
        <taxon>Metazoa</taxon>
        <taxon>Chordata</taxon>
        <taxon>Craniata</taxon>
        <taxon>Vertebrata</taxon>
        <taxon>Euteleostomi</taxon>
        <taxon>Actinopterygii</taxon>
        <taxon>Neopterygii</taxon>
        <taxon>Teleostei</taxon>
        <taxon>Neoteleostei</taxon>
        <taxon>Acanthomorphata</taxon>
        <taxon>Carangaria</taxon>
        <taxon>Pleuronectiformes</taxon>
        <taxon>Pleuronectoidei</taxon>
        <taxon>Pleuronectidae</taxon>
        <taxon>Pleuronectes</taxon>
    </lineage>
</organism>
<evidence type="ECO:0000313" key="1">
    <source>
        <dbReference type="EMBL" id="CAB1440247.1"/>
    </source>
</evidence>
<protein>
    <recommendedName>
        <fullName evidence="3">THIF-type NAD/FAD binding fold domain-containing protein</fullName>
    </recommendedName>
</protein>
<dbReference type="Proteomes" id="UP001153269">
    <property type="component" value="Unassembled WGS sequence"/>
</dbReference>
<evidence type="ECO:0000313" key="2">
    <source>
        <dbReference type="Proteomes" id="UP001153269"/>
    </source>
</evidence>
<dbReference type="SUPFAM" id="SSF69572">
    <property type="entry name" value="Activating enzymes of the ubiquitin-like proteins"/>
    <property type="match status" value="1"/>
</dbReference>
<reference evidence="1" key="1">
    <citation type="submission" date="2020-03" db="EMBL/GenBank/DDBJ databases">
        <authorList>
            <person name="Weist P."/>
        </authorList>
    </citation>
    <scope>NUCLEOTIDE SEQUENCE</scope>
</reference>
<comment type="caution">
    <text evidence="1">The sequence shown here is derived from an EMBL/GenBank/DDBJ whole genome shotgun (WGS) entry which is preliminary data.</text>
</comment>
<gene>
    <name evidence="1" type="ORF">PLEPLA_LOCUS28013</name>
</gene>
<name>A0A9N7YVT2_PLEPL</name>
<accession>A0A9N7YVT2</accession>
<dbReference type="InterPro" id="IPR035985">
    <property type="entry name" value="Ubiquitin-activating_enz"/>
</dbReference>
<dbReference type="GO" id="GO:0008641">
    <property type="term" value="F:ubiquitin-like modifier activating enzyme activity"/>
    <property type="evidence" value="ECO:0007669"/>
    <property type="project" value="InterPro"/>
</dbReference>
<dbReference type="AlphaFoldDB" id="A0A9N7YVT2"/>
<keyword evidence="2" id="KW-1185">Reference proteome</keyword>
<sequence length="88" mass="10276">MLTRCGIGKLILFDYDKVELANMNRLSSSLIRRASVKWKQQNTLLETSIQMYHLRSTTTTSPPWITSLISWIASVVEGWRKGCRWIWC</sequence>